<dbReference type="SFLD" id="SFLDS00032">
    <property type="entry name" value="Radical_SAM_3-amino-3-carboxyp"/>
    <property type="match status" value="1"/>
</dbReference>
<keyword evidence="6 7" id="KW-0411">Iron-sulfur</keyword>
<feature type="region of interest" description="Disordered" evidence="8">
    <location>
        <begin position="414"/>
        <end position="443"/>
    </location>
</feature>
<dbReference type="SFLD" id="SFLDF00408">
    <property type="entry name" value="Diphthamide_biosynthesis_famil"/>
    <property type="match status" value="1"/>
</dbReference>
<dbReference type="GO" id="GO:0051536">
    <property type="term" value="F:iron-sulfur cluster binding"/>
    <property type="evidence" value="ECO:0007669"/>
    <property type="project" value="UniProtKB-KW"/>
</dbReference>
<evidence type="ECO:0000256" key="1">
    <source>
        <dbReference type="ARBA" id="ARBA00001966"/>
    </source>
</evidence>
<dbReference type="EMBL" id="LKEA01000041">
    <property type="protein sequence ID" value="ROV94273.1"/>
    <property type="molecule type" value="Genomic_DNA"/>
</dbReference>
<comment type="pathway">
    <text evidence="2 7">Protein modification; peptidyl-diphthamide biosynthesis.</text>
</comment>
<dbReference type="GO" id="GO:0005737">
    <property type="term" value="C:cytoplasm"/>
    <property type="evidence" value="ECO:0007669"/>
    <property type="project" value="UniProtKB-SubCell"/>
</dbReference>
<dbReference type="OrthoDB" id="449241at2759"/>
<evidence type="ECO:0000313" key="10">
    <source>
        <dbReference type="Proteomes" id="UP000283895"/>
    </source>
</evidence>
<feature type="compositionally biased region" description="Polar residues" evidence="8">
    <location>
        <begin position="477"/>
        <end position="486"/>
    </location>
</feature>
<reference evidence="9 10" key="1">
    <citation type="submission" date="2015-09" db="EMBL/GenBank/DDBJ databases">
        <title>Host preference determinants of Valsa canker pathogens revealed by comparative genomics.</title>
        <authorList>
            <person name="Yin Z."/>
            <person name="Huang L."/>
        </authorList>
    </citation>
    <scope>NUCLEOTIDE SEQUENCE [LARGE SCALE GENOMIC DNA]</scope>
    <source>
        <strain evidence="9 10">03-1</strain>
    </source>
</reference>
<keyword evidence="7" id="KW-0963">Cytoplasm</keyword>
<keyword evidence="4 7" id="KW-0479">Metal-binding</keyword>
<dbReference type="InterPro" id="IPR016435">
    <property type="entry name" value="DPH1/DPH2"/>
</dbReference>
<dbReference type="Proteomes" id="UP000283895">
    <property type="component" value="Unassembled WGS sequence"/>
</dbReference>
<feature type="region of interest" description="Disordered" evidence="8">
    <location>
        <begin position="464"/>
        <end position="494"/>
    </location>
</feature>
<dbReference type="InterPro" id="IPR010014">
    <property type="entry name" value="DHP2"/>
</dbReference>
<gene>
    <name evidence="9" type="ORF">VMCG_08625</name>
</gene>
<dbReference type="Gene3D" id="3.40.50.11840">
    <property type="entry name" value="Diphthamide synthesis DPH1/DPH2 domain 1"/>
    <property type="match status" value="1"/>
</dbReference>
<comment type="subcellular location">
    <subcellularLocation>
        <location evidence="7">Cytoplasm</location>
    </subcellularLocation>
</comment>
<dbReference type="FunFam" id="3.40.50.11840:FF:000010">
    <property type="entry name" value="2-(3-amino-3-carboxypropyl)histidine synthase subunit 2"/>
    <property type="match status" value="1"/>
</dbReference>
<evidence type="ECO:0000256" key="8">
    <source>
        <dbReference type="SAM" id="MobiDB-lite"/>
    </source>
</evidence>
<comment type="caution">
    <text evidence="9">The sequence shown here is derived from an EMBL/GenBank/DDBJ whole genome shotgun (WGS) entry which is preliminary data.</text>
</comment>
<dbReference type="UniPathway" id="UPA00559"/>
<evidence type="ECO:0000256" key="2">
    <source>
        <dbReference type="ARBA" id="ARBA00005156"/>
    </source>
</evidence>
<feature type="compositionally biased region" description="Basic and acidic residues" evidence="8">
    <location>
        <begin position="414"/>
        <end position="428"/>
    </location>
</feature>
<dbReference type="NCBIfam" id="TIGR00322">
    <property type="entry name" value="diphth2_R"/>
    <property type="match status" value="1"/>
</dbReference>
<comment type="function">
    <text evidence="7">Required for the first step of diphthamide biosynthesis, a post-translational modification of histidine which occurs in elongation factor 2. DPH1 and DPH2 transfer a 3-amino-3-carboxypropyl (ACP) group from S-adenosyl-L-methionine (SAM) to a histidine residue, the reaction is assisted by a reduction system comprising DPH3 and a NADH-dependent reductase. Facilitates the reduction of the catalytic iron-sulfur cluster found in the DPH1 subunit.</text>
</comment>
<dbReference type="PANTHER" id="PTHR10762:SF2">
    <property type="entry name" value="2-(3-AMINO-3-CARBOXYPROPYL)HISTIDINE SYNTHASE SUBUNIT 2"/>
    <property type="match status" value="1"/>
</dbReference>
<dbReference type="Pfam" id="PF01866">
    <property type="entry name" value="Diphthamide_syn"/>
    <property type="match status" value="1"/>
</dbReference>
<feature type="compositionally biased region" description="Basic and acidic residues" evidence="8">
    <location>
        <begin position="28"/>
        <end position="44"/>
    </location>
</feature>
<keyword evidence="5 7" id="KW-0408">Iron</keyword>
<dbReference type="SFLD" id="SFLDG01121">
    <property type="entry name" value="Diphthamide_biosynthesis"/>
    <property type="match status" value="1"/>
</dbReference>
<dbReference type="InterPro" id="IPR042263">
    <property type="entry name" value="DPH1/DPH2_1"/>
</dbReference>
<feature type="region of interest" description="Disordered" evidence="8">
    <location>
        <begin position="1"/>
        <end position="44"/>
    </location>
</feature>
<comment type="similarity">
    <text evidence="3 7">Belongs to the DPH1/DPH2 family. DPH2 subfamily.</text>
</comment>
<evidence type="ECO:0000256" key="5">
    <source>
        <dbReference type="ARBA" id="ARBA00023004"/>
    </source>
</evidence>
<protein>
    <recommendedName>
        <fullName evidence="7">2-(3-amino-3-carboxypropyl)histidine synthase subunit 2</fullName>
    </recommendedName>
</protein>
<evidence type="ECO:0000256" key="7">
    <source>
        <dbReference type="RuleBase" id="RU364133"/>
    </source>
</evidence>
<name>A0A423VT62_9PEZI</name>
<evidence type="ECO:0000256" key="6">
    <source>
        <dbReference type="ARBA" id="ARBA00023014"/>
    </source>
</evidence>
<evidence type="ECO:0000256" key="3">
    <source>
        <dbReference type="ARBA" id="ARBA00006179"/>
    </source>
</evidence>
<evidence type="ECO:0000256" key="4">
    <source>
        <dbReference type="ARBA" id="ARBA00022723"/>
    </source>
</evidence>
<proteinExistence type="inferred from homology"/>
<organism evidence="9 10">
    <name type="scientific">Cytospora schulzeri</name>
    <dbReference type="NCBI Taxonomy" id="448051"/>
    <lineage>
        <taxon>Eukaryota</taxon>
        <taxon>Fungi</taxon>
        <taxon>Dikarya</taxon>
        <taxon>Ascomycota</taxon>
        <taxon>Pezizomycotina</taxon>
        <taxon>Sordariomycetes</taxon>
        <taxon>Sordariomycetidae</taxon>
        <taxon>Diaporthales</taxon>
        <taxon>Cytosporaceae</taxon>
        <taxon>Cytospora</taxon>
    </lineage>
</organism>
<dbReference type="InterPro" id="IPR042265">
    <property type="entry name" value="DPH1/DPH2_3"/>
</dbReference>
<dbReference type="STRING" id="356882.A0A423VT62"/>
<dbReference type="GO" id="GO:0017183">
    <property type="term" value="P:protein histidyl modification to diphthamide"/>
    <property type="evidence" value="ECO:0007669"/>
    <property type="project" value="UniProtKB-UniPathway"/>
</dbReference>
<feature type="compositionally biased region" description="Basic and acidic residues" evidence="8">
    <location>
        <begin position="467"/>
        <end position="476"/>
    </location>
</feature>
<dbReference type="GO" id="GO:0046872">
    <property type="term" value="F:metal ion binding"/>
    <property type="evidence" value="ECO:0007669"/>
    <property type="project" value="UniProtKB-KW"/>
</dbReference>
<dbReference type="NCBIfam" id="TIGR00272">
    <property type="entry name" value="DPH2"/>
    <property type="match status" value="1"/>
</dbReference>
<dbReference type="FunFam" id="3.40.50.11860:FF:000001">
    <property type="entry name" value="2-(3-amino-3-carboxypropyl)histidine synthase subunit 2"/>
    <property type="match status" value="1"/>
</dbReference>
<feature type="region of interest" description="Disordered" evidence="8">
    <location>
        <begin position="521"/>
        <end position="552"/>
    </location>
</feature>
<keyword evidence="10" id="KW-1185">Reference proteome</keyword>
<evidence type="ECO:0000313" key="9">
    <source>
        <dbReference type="EMBL" id="ROV94273.1"/>
    </source>
</evidence>
<dbReference type="AlphaFoldDB" id="A0A423VT62"/>
<sequence>MAAELTQAPVLSTPEDHLFEYETPEVPAEGRSDDDLRERYEIPRTAKEIREGGKKRVALQFPDHMLCDAPRVVELLNEELDQIAAAEVSEQAKDDEAPKQQQQEKIYILADTSYSACCVDEIAAEHIDADVVVHYGRSCLSPTSRLPVIYVFTKHHLDLDEAIQSFETEFSDKESKVVLMADVTYQDHVPELYRLIRERGYKELLSTRIQHNPLGSLPNRTIVDADGNEVKVDGTDGSIELTQFSVFHISSPPTALLLALSSRVASLHIHQTPDSPSSHYSPIRTTRALLGRRYGKLLHLTSAGIIGILINTLSVANYLSSIDAIRKQIAAAGKKSYTVVVGKLNPAKLANFAEMDAWVVVGCWESSLVEEDAGFYRPVLTPFELEVALMPDEERVWGLSWWGGIESVKAMVDREAAEAENGEKKAEEGATGDSGVEVDEDDDAPIFDLRTGKLISSARPMRMAARAAREKAKSEETQTGESSKQSGPLAMRPKAELATINGVLSPGAEFLRSQRTWQGLGSDYTEEESATIEEGRSGVARGYTVGEEDEKR</sequence>
<comment type="cofactor">
    <cofactor evidence="1">
        <name>[4Fe-4S] cluster</name>
        <dbReference type="ChEBI" id="CHEBI:49883"/>
    </cofactor>
</comment>
<dbReference type="Gene3D" id="3.40.50.11860">
    <property type="entry name" value="Diphthamide synthesis DPH1/DPH2 domain 3"/>
    <property type="match status" value="1"/>
</dbReference>
<accession>A0A423VT62</accession>
<dbReference type="PANTHER" id="PTHR10762">
    <property type="entry name" value="DIPHTHAMIDE BIOSYNTHESIS PROTEIN"/>
    <property type="match status" value="1"/>
</dbReference>
<dbReference type="GO" id="GO:0090560">
    <property type="term" value="F:2-(3-amino-3-carboxypropyl)histidine synthase activity"/>
    <property type="evidence" value="ECO:0007669"/>
    <property type="project" value="InterPro"/>
</dbReference>